<evidence type="ECO:0000256" key="2">
    <source>
        <dbReference type="ARBA" id="ARBA00022692"/>
    </source>
</evidence>
<reference evidence="13" key="1">
    <citation type="journal article" date="2017" name="Nat. Commun.">
        <title>The North American bullfrog draft genome provides insight into hormonal regulation of long noncoding RNA.</title>
        <authorList>
            <person name="Hammond S.A."/>
            <person name="Warren R.L."/>
            <person name="Vandervalk B.P."/>
            <person name="Kucuk E."/>
            <person name="Khan H."/>
            <person name="Gibb E.A."/>
            <person name="Pandoh P."/>
            <person name="Kirk H."/>
            <person name="Zhao Y."/>
            <person name="Jones M."/>
            <person name="Mungall A.J."/>
            <person name="Coope R."/>
            <person name="Pleasance S."/>
            <person name="Moore R.A."/>
            <person name="Holt R.A."/>
            <person name="Round J.M."/>
            <person name="Ohora S."/>
            <person name="Walle B.V."/>
            <person name="Veldhoen N."/>
            <person name="Helbing C.C."/>
            <person name="Birol I."/>
        </authorList>
    </citation>
    <scope>NUCLEOTIDE SEQUENCE [LARGE SCALE GENOMIC DNA]</scope>
</reference>
<evidence type="ECO:0000256" key="8">
    <source>
        <dbReference type="ARBA" id="ARBA00023180"/>
    </source>
</evidence>
<dbReference type="Proteomes" id="UP000228934">
    <property type="component" value="Unassembled WGS sequence"/>
</dbReference>
<gene>
    <name evidence="12" type="ORF">AB205_0044070</name>
</gene>
<proteinExistence type="predicted"/>
<feature type="domain" description="Spondin-like TSP1" evidence="10">
    <location>
        <begin position="49"/>
        <end position="105"/>
    </location>
</feature>
<organism evidence="12 13">
    <name type="scientific">Aquarana catesbeiana</name>
    <name type="common">American bullfrog</name>
    <name type="synonym">Rana catesbeiana</name>
    <dbReference type="NCBI Taxonomy" id="8400"/>
    <lineage>
        <taxon>Eukaryota</taxon>
        <taxon>Metazoa</taxon>
        <taxon>Chordata</taxon>
        <taxon>Craniata</taxon>
        <taxon>Vertebrata</taxon>
        <taxon>Euteleostomi</taxon>
        <taxon>Amphibia</taxon>
        <taxon>Batrachia</taxon>
        <taxon>Anura</taxon>
        <taxon>Neobatrachia</taxon>
        <taxon>Ranoidea</taxon>
        <taxon>Ranidae</taxon>
        <taxon>Aquarana</taxon>
    </lineage>
</organism>
<dbReference type="PANTHER" id="PTHR11311:SF8">
    <property type="entry name" value="THROMBOSPONDIN TYPE-1 DOMAIN-CONTAINING PROTEIN 7A"/>
    <property type="match status" value="1"/>
</dbReference>
<evidence type="ECO:0000259" key="11">
    <source>
        <dbReference type="Pfam" id="PF23308"/>
    </source>
</evidence>
<dbReference type="GO" id="GO:0005886">
    <property type="term" value="C:plasma membrane"/>
    <property type="evidence" value="ECO:0007669"/>
    <property type="project" value="TreeGrafter"/>
</dbReference>
<keyword evidence="6" id="KW-0472">Membrane</keyword>
<sequence length="205" mass="22337">MSCVVYDGTPEDSGKMVDEEFCGDIDLIVNGDKNIVLEESCIVPCPGDCYLNDWSEWSLCQLTCVNGQNLGFGGVKVRSKAVIIQELENQHLCPEQMLESKPCHGGCFEVLKPENERICNPPCTQMHSYCTETGSCGCEDGYTEVMSSDGTLDQCTLIPVVIIPTSDDKKGDVKTSRAINPTQPSSSLSGYGGRTWFLQPFGSGR</sequence>
<keyword evidence="3" id="KW-0732">Signal</keyword>
<dbReference type="InterPro" id="IPR056991">
    <property type="entry name" value="TSP1_TSH7A-B_C"/>
</dbReference>
<dbReference type="Gene3D" id="2.20.100.10">
    <property type="entry name" value="Thrombospondin type-1 (TSP1) repeat"/>
    <property type="match status" value="1"/>
</dbReference>
<feature type="domain" description="Thrombospondin type-1" evidence="11">
    <location>
        <begin position="121"/>
        <end position="160"/>
    </location>
</feature>
<comment type="subcellular location">
    <subcellularLocation>
        <location evidence="1">Membrane</location>
        <topology evidence="1">Single-pass type I membrane protein</topology>
    </subcellularLocation>
</comment>
<evidence type="ECO:0000313" key="13">
    <source>
        <dbReference type="Proteomes" id="UP000228934"/>
    </source>
</evidence>
<evidence type="ECO:0000256" key="9">
    <source>
        <dbReference type="SAM" id="MobiDB-lite"/>
    </source>
</evidence>
<evidence type="ECO:0000256" key="1">
    <source>
        <dbReference type="ARBA" id="ARBA00004479"/>
    </source>
</evidence>
<evidence type="ECO:0000256" key="4">
    <source>
        <dbReference type="ARBA" id="ARBA00022737"/>
    </source>
</evidence>
<dbReference type="InterPro" id="IPR044004">
    <property type="entry name" value="TSP1_spondin_dom"/>
</dbReference>
<accession>A0A2G9SDD3</accession>
<keyword evidence="5" id="KW-1133">Transmembrane helix</keyword>
<evidence type="ECO:0000259" key="10">
    <source>
        <dbReference type="Pfam" id="PF19028"/>
    </source>
</evidence>
<feature type="region of interest" description="Disordered" evidence="9">
    <location>
        <begin position="168"/>
        <end position="187"/>
    </location>
</feature>
<keyword evidence="4" id="KW-0677">Repeat</keyword>
<dbReference type="InterPro" id="IPR036383">
    <property type="entry name" value="TSP1_rpt_sf"/>
</dbReference>
<dbReference type="InterPro" id="IPR000884">
    <property type="entry name" value="TSP1_rpt"/>
</dbReference>
<keyword evidence="7" id="KW-1015">Disulfide bond</keyword>
<dbReference type="OrthoDB" id="5814848at2759"/>
<evidence type="ECO:0000313" key="12">
    <source>
        <dbReference type="EMBL" id="PIO38169.1"/>
    </source>
</evidence>
<dbReference type="SUPFAM" id="SSF82895">
    <property type="entry name" value="TSP-1 type 1 repeat"/>
    <property type="match status" value="1"/>
</dbReference>
<keyword evidence="8" id="KW-0325">Glycoprotein</keyword>
<feature type="compositionally biased region" description="Polar residues" evidence="9">
    <location>
        <begin position="177"/>
        <end position="187"/>
    </location>
</feature>
<dbReference type="AlphaFoldDB" id="A0A2G9SDD3"/>
<dbReference type="Pfam" id="PF23308">
    <property type="entry name" value="TSP1_TSH7A-B_C"/>
    <property type="match status" value="1"/>
</dbReference>
<dbReference type="EMBL" id="KV924860">
    <property type="protein sequence ID" value="PIO38169.1"/>
    <property type="molecule type" value="Genomic_DNA"/>
</dbReference>
<dbReference type="PANTHER" id="PTHR11311">
    <property type="entry name" value="SPONDIN"/>
    <property type="match status" value="1"/>
</dbReference>
<dbReference type="Pfam" id="PF19028">
    <property type="entry name" value="TSP1_spondin"/>
    <property type="match status" value="1"/>
</dbReference>
<evidence type="ECO:0000256" key="3">
    <source>
        <dbReference type="ARBA" id="ARBA00022729"/>
    </source>
</evidence>
<keyword evidence="2" id="KW-0812">Transmembrane</keyword>
<name>A0A2G9SDD3_AQUCT</name>
<protein>
    <submittedName>
        <fullName evidence="12">Uncharacterized protein</fullName>
    </submittedName>
</protein>
<dbReference type="PROSITE" id="PS50092">
    <property type="entry name" value="TSP1"/>
    <property type="match status" value="1"/>
</dbReference>
<evidence type="ECO:0000256" key="6">
    <source>
        <dbReference type="ARBA" id="ARBA00023136"/>
    </source>
</evidence>
<dbReference type="FunFam" id="2.20.100.10:FF:000018">
    <property type="entry name" value="Thrombospondin type 1 domain containing 7A"/>
    <property type="match status" value="1"/>
</dbReference>
<dbReference type="InterPro" id="IPR051418">
    <property type="entry name" value="Spondin/Thrombospondin_T1"/>
</dbReference>
<evidence type="ECO:0000256" key="7">
    <source>
        <dbReference type="ARBA" id="ARBA00023157"/>
    </source>
</evidence>
<dbReference type="GO" id="GO:0030036">
    <property type="term" value="P:actin cytoskeleton organization"/>
    <property type="evidence" value="ECO:0007669"/>
    <property type="project" value="TreeGrafter"/>
</dbReference>
<keyword evidence="13" id="KW-1185">Reference proteome</keyword>
<evidence type="ECO:0000256" key="5">
    <source>
        <dbReference type="ARBA" id="ARBA00022989"/>
    </source>
</evidence>